<proteinExistence type="predicted"/>
<sequence>MNLLVSDEYENCHMLHSLDFSVGLAIEEFLRKIENVAENAFPSPSNIEEKNREEEIAENTCSRLADAPQAKVPKKMVSFNKSVEEILPNTSRRIKRIGSEKLGRIRLDQKDKEHAAKPLKSILKNFVMDFRARSPNHSFALSLSVTSV</sequence>
<reference evidence="2" key="1">
    <citation type="submission" date="2024-07" db="EMBL/GenBank/DDBJ databases">
        <title>Two chromosome-level genome assemblies of Korean endemic species Abeliophyllum distichum and Forsythia ovata (Oleaceae).</title>
        <authorList>
            <person name="Jang H."/>
        </authorList>
    </citation>
    <scope>NUCLEOTIDE SEQUENCE [LARGE SCALE GENOMIC DNA]</scope>
</reference>
<protein>
    <submittedName>
        <fullName evidence="1">Uncharacterized protein</fullName>
    </submittedName>
</protein>
<comment type="caution">
    <text evidence="1">The sequence shown here is derived from an EMBL/GenBank/DDBJ whole genome shotgun (WGS) entry which is preliminary data.</text>
</comment>
<evidence type="ECO:0000313" key="2">
    <source>
        <dbReference type="Proteomes" id="UP001604277"/>
    </source>
</evidence>
<gene>
    <name evidence="1" type="ORF">Fot_41446</name>
</gene>
<organism evidence="1 2">
    <name type="scientific">Forsythia ovata</name>
    <dbReference type="NCBI Taxonomy" id="205694"/>
    <lineage>
        <taxon>Eukaryota</taxon>
        <taxon>Viridiplantae</taxon>
        <taxon>Streptophyta</taxon>
        <taxon>Embryophyta</taxon>
        <taxon>Tracheophyta</taxon>
        <taxon>Spermatophyta</taxon>
        <taxon>Magnoliopsida</taxon>
        <taxon>eudicotyledons</taxon>
        <taxon>Gunneridae</taxon>
        <taxon>Pentapetalae</taxon>
        <taxon>asterids</taxon>
        <taxon>lamiids</taxon>
        <taxon>Lamiales</taxon>
        <taxon>Oleaceae</taxon>
        <taxon>Forsythieae</taxon>
        <taxon>Forsythia</taxon>
    </lineage>
</organism>
<dbReference type="Proteomes" id="UP001604277">
    <property type="component" value="Unassembled WGS sequence"/>
</dbReference>
<evidence type="ECO:0000313" key="1">
    <source>
        <dbReference type="EMBL" id="KAL2488154.1"/>
    </source>
</evidence>
<accession>A0ABD1RM13</accession>
<name>A0ABD1RM13_9LAMI</name>
<dbReference type="AlphaFoldDB" id="A0ABD1RM13"/>
<keyword evidence="2" id="KW-1185">Reference proteome</keyword>
<dbReference type="EMBL" id="JBFOLJ010000012">
    <property type="protein sequence ID" value="KAL2488154.1"/>
    <property type="molecule type" value="Genomic_DNA"/>
</dbReference>